<accession>A0A370SA16</accession>
<gene>
    <name evidence="3" type="ORF">DEU51_113106</name>
</gene>
<proteinExistence type="predicted"/>
<dbReference type="AlphaFoldDB" id="A0A370SA16"/>
<protein>
    <submittedName>
        <fullName evidence="3">Uncharacterized protein</fullName>
    </submittedName>
</protein>
<feature type="region of interest" description="Disordered" evidence="2">
    <location>
        <begin position="1"/>
        <end position="40"/>
    </location>
</feature>
<sequence>MAAIGTLGHASSGVEALSDPFKNADDKGRDAESTSQATPTLVEGVKVSLSGASIERSAGSGGDNRDIEESGLPENIQQLLKMIRKLQKEIAEKKALIEKIMADKRLSNEEKIIKVAALRGAIAALNTGLITANLALSKVVGQSGLTSDQNMKVGSLLMKN</sequence>
<evidence type="ECO:0000313" key="3">
    <source>
        <dbReference type="EMBL" id="RDL16603.1"/>
    </source>
</evidence>
<name>A0A370SA16_PSEJE</name>
<feature type="coiled-coil region" evidence="1">
    <location>
        <begin position="76"/>
        <end position="103"/>
    </location>
</feature>
<evidence type="ECO:0000256" key="2">
    <source>
        <dbReference type="SAM" id="MobiDB-lite"/>
    </source>
</evidence>
<organism evidence="3 4">
    <name type="scientific">Pseudomonas jessenii</name>
    <dbReference type="NCBI Taxonomy" id="77298"/>
    <lineage>
        <taxon>Bacteria</taxon>
        <taxon>Pseudomonadati</taxon>
        <taxon>Pseudomonadota</taxon>
        <taxon>Gammaproteobacteria</taxon>
        <taxon>Pseudomonadales</taxon>
        <taxon>Pseudomonadaceae</taxon>
        <taxon>Pseudomonas</taxon>
    </lineage>
</organism>
<dbReference type="EMBL" id="QRAV01000013">
    <property type="protein sequence ID" value="RDL16603.1"/>
    <property type="molecule type" value="Genomic_DNA"/>
</dbReference>
<dbReference type="RefSeq" id="WP_115147615.1">
    <property type="nucleotide sequence ID" value="NZ_QRAV01000013.1"/>
</dbReference>
<evidence type="ECO:0000313" key="4">
    <source>
        <dbReference type="Proteomes" id="UP000255365"/>
    </source>
</evidence>
<reference evidence="3 4" key="1">
    <citation type="submission" date="2018-07" db="EMBL/GenBank/DDBJ databases">
        <title>Genome sequencing of rice bacterial endophytes.</title>
        <authorList>
            <person name="Venturi V."/>
        </authorList>
    </citation>
    <scope>NUCLEOTIDE SEQUENCE [LARGE SCALE GENOMIC DNA]</scope>
    <source>
        <strain evidence="3 4">E2333</strain>
    </source>
</reference>
<feature type="compositionally biased region" description="Basic and acidic residues" evidence="2">
    <location>
        <begin position="22"/>
        <end position="32"/>
    </location>
</feature>
<evidence type="ECO:0000256" key="1">
    <source>
        <dbReference type="SAM" id="Coils"/>
    </source>
</evidence>
<dbReference type="Proteomes" id="UP000255365">
    <property type="component" value="Unassembled WGS sequence"/>
</dbReference>
<comment type="caution">
    <text evidence="3">The sequence shown here is derived from an EMBL/GenBank/DDBJ whole genome shotgun (WGS) entry which is preliminary data.</text>
</comment>
<keyword evidence="1" id="KW-0175">Coiled coil</keyword>